<organism evidence="1 2">
    <name type="scientific">Candidatus Aquicultor primus</name>
    <dbReference type="NCBI Taxonomy" id="1797195"/>
    <lineage>
        <taxon>Bacteria</taxon>
        <taxon>Bacillati</taxon>
        <taxon>Actinomycetota</taxon>
        <taxon>Candidatus Aquicultoria</taxon>
        <taxon>Candidatus Aquicultorales</taxon>
        <taxon>Candidatus Aquicultoraceae</taxon>
        <taxon>Candidatus Aquicultor</taxon>
    </lineage>
</organism>
<sequence length="91" mass="11143">MILNRLPTISQEILSHMLPHLFKRYRRQVRRLLNFQNEVELFPNLMIYLFGNFWLERLDQAFIRRGIREYFDTKASASFFIGRRKVFAVFT</sequence>
<reference evidence="1 2" key="1">
    <citation type="journal article" date="2016" name="Nat. Commun.">
        <title>Thousands of microbial genomes shed light on interconnected biogeochemical processes in an aquifer system.</title>
        <authorList>
            <person name="Anantharaman K."/>
            <person name="Brown C.T."/>
            <person name="Hug L.A."/>
            <person name="Sharon I."/>
            <person name="Castelle C.J."/>
            <person name="Probst A.J."/>
            <person name="Thomas B.C."/>
            <person name="Singh A."/>
            <person name="Wilkins M.J."/>
            <person name="Karaoz U."/>
            <person name="Brodie E.L."/>
            <person name="Williams K.H."/>
            <person name="Hubbard S.S."/>
            <person name="Banfield J.F."/>
        </authorList>
    </citation>
    <scope>NUCLEOTIDE SEQUENCE [LARGE SCALE GENOMIC DNA]</scope>
</reference>
<protein>
    <submittedName>
        <fullName evidence="1">Uncharacterized protein</fullName>
    </submittedName>
</protein>
<proteinExistence type="predicted"/>
<dbReference type="EMBL" id="MELI01000101">
    <property type="protein sequence ID" value="OFW32288.1"/>
    <property type="molecule type" value="Genomic_DNA"/>
</dbReference>
<dbReference type="AlphaFoldDB" id="A0A1F2UH02"/>
<accession>A0A1F2UH02</accession>
<evidence type="ECO:0000313" key="2">
    <source>
        <dbReference type="Proteomes" id="UP000178086"/>
    </source>
</evidence>
<evidence type="ECO:0000313" key="1">
    <source>
        <dbReference type="EMBL" id="OFW32288.1"/>
    </source>
</evidence>
<name>A0A1F2UH02_9ACTN</name>
<dbReference type="Proteomes" id="UP000178086">
    <property type="component" value="Unassembled WGS sequence"/>
</dbReference>
<gene>
    <name evidence="1" type="ORF">A2074_05225</name>
</gene>
<comment type="caution">
    <text evidence="1">The sequence shown here is derived from an EMBL/GenBank/DDBJ whole genome shotgun (WGS) entry which is preliminary data.</text>
</comment>